<accession>A0A1G2SDX2</accession>
<dbReference type="InterPro" id="IPR000086">
    <property type="entry name" value="NUDIX_hydrolase_dom"/>
</dbReference>
<dbReference type="InterPro" id="IPR015797">
    <property type="entry name" value="NUDIX_hydrolase-like_dom_sf"/>
</dbReference>
<feature type="domain" description="Nudix hydrolase" evidence="1">
    <location>
        <begin position="2"/>
        <end position="138"/>
    </location>
</feature>
<proteinExistence type="predicted"/>
<sequence>MDTKIKVGVIIVDEDGRALLIKEKLAKNPTPLWNIVKGSHDSGETIFTTAIRECKEEASLDVTLIHSLGVYVSEEADKRRVQFNFLAHADGAGARPASAVEQELHGESVLEVRWFTKEELSKMLPEEFISLRAYELLRDWVEGKEFPLEVCKQVDM</sequence>
<dbReference type="PANTHER" id="PTHR43736:SF1">
    <property type="entry name" value="DIHYDRONEOPTERIN TRIPHOSPHATE DIPHOSPHATASE"/>
    <property type="match status" value="1"/>
</dbReference>
<evidence type="ECO:0000313" key="2">
    <source>
        <dbReference type="EMBL" id="OHA83267.1"/>
    </source>
</evidence>
<comment type="caution">
    <text evidence="2">The sequence shown here is derived from an EMBL/GenBank/DDBJ whole genome shotgun (WGS) entry which is preliminary data.</text>
</comment>
<dbReference type="PROSITE" id="PS51462">
    <property type="entry name" value="NUDIX"/>
    <property type="match status" value="1"/>
</dbReference>
<dbReference type="Gene3D" id="3.90.79.10">
    <property type="entry name" value="Nucleoside Triphosphate Pyrophosphohydrolase"/>
    <property type="match status" value="1"/>
</dbReference>
<dbReference type="Proteomes" id="UP000177987">
    <property type="component" value="Unassembled WGS sequence"/>
</dbReference>
<dbReference type="SUPFAM" id="SSF55811">
    <property type="entry name" value="Nudix"/>
    <property type="match status" value="1"/>
</dbReference>
<dbReference type="CDD" id="cd02883">
    <property type="entry name" value="NUDIX_Hydrolase"/>
    <property type="match status" value="1"/>
</dbReference>
<reference evidence="2 3" key="1">
    <citation type="journal article" date="2016" name="Nat. Commun.">
        <title>Thousands of microbial genomes shed light on interconnected biogeochemical processes in an aquifer system.</title>
        <authorList>
            <person name="Anantharaman K."/>
            <person name="Brown C.T."/>
            <person name="Hug L.A."/>
            <person name="Sharon I."/>
            <person name="Castelle C.J."/>
            <person name="Probst A.J."/>
            <person name="Thomas B.C."/>
            <person name="Singh A."/>
            <person name="Wilkins M.J."/>
            <person name="Karaoz U."/>
            <person name="Brodie E.L."/>
            <person name="Williams K.H."/>
            <person name="Hubbard S.S."/>
            <person name="Banfield J.F."/>
        </authorList>
    </citation>
    <scope>NUCLEOTIDE SEQUENCE [LARGE SCALE GENOMIC DNA]</scope>
</reference>
<dbReference type="PANTHER" id="PTHR43736">
    <property type="entry name" value="ADP-RIBOSE PYROPHOSPHATASE"/>
    <property type="match status" value="1"/>
</dbReference>
<dbReference type="EMBL" id="MHUW01000019">
    <property type="protein sequence ID" value="OHA83267.1"/>
    <property type="molecule type" value="Genomic_DNA"/>
</dbReference>
<gene>
    <name evidence="2" type="ORF">A2937_03905</name>
</gene>
<dbReference type="AlphaFoldDB" id="A0A1G2SDX2"/>
<protein>
    <recommendedName>
        <fullName evidence="1">Nudix hydrolase domain-containing protein</fullName>
    </recommendedName>
</protein>
<name>A0A1G2SDX2_9BACT</name>
<evidence type="ECO:0000313" key="3">
    <source>
        <dbReference type="Proteomes" id="UP000177987"/>
    </source>
</evidence>
<organism evidence="2 3">
    <name type="scientific">Candidatus Yonathbacteria bacterium RIFCSPLOWO2_01_FULL_47_33b</name>
    <dbReference type="NCBI Taxonomy" id="1802727"/>
    <lineage>
        <taxon>Bacteria</taxon>
        <taxon>Candidatus Yonathiibacteriota</taxon>
    </lineage>
</organism>
<dbReference type="Pfam" id="PF00293">
    <property type="entry name" value="NUDIX"/>
    <property type="match status" value="1"/>
</dbReference>
<evidence type="ECO:0000259" key="1">
    <source>
        <dbReference type="PROSITE" id="PS51462"/>
    </source>
</evidence>
<dbReference type="STRING" id="1802727.A2937_03905"/>